<dbReference type="RefSeq" id="WP_344660062.1">
    <property type="nucleotide sequence ID" value="NZ_BAAAQM010000036.1"/>
</dbReference>
<keyword evidence="2" id="KW-1185">Reference proteome</keyword>
<dbReference type="InterPro" id="IPR007253">
    <property type="entry name" value="Cell_wall-bd_2"/>
</dbReference>
<dbReference type="InterPro" id="IPR015943">
    <property type="entry name" value="WD40/YVTN_repeat-like_dom_sf"/>
</dbReference>
<dbReference type="PANTHER" id="PTHR30032:SF4">
    <property type="entry name" value="AMIDASE ENHANCER"/>
    <property type="match status" value="1"/>
</dbReference>
<dbReference type="InterPro" id="IPR051922">
    <property type="entry name" value="Bact_Sporulation_Assoc"/>
</dbReference>
<dbReference type="PANTHER" id="PTHR30032">
    <property type="entry name" value="N-ACETYLMURAMOYL-L-ALANINE AMIDASE-RELATED"/>
    <property type="match status" value="1"/>
</dbReference>
<evidence type="ECO:0000313" key="2">
    <source>
        <dbReference type="Proteomes" id="UP001499854"/>
    </source>
</evidence>
<name>A0ABP5DX34_9ACTN</name>
<reference evidence="2" key="1">
    <citation type="journal article" date="2019" name="Int. J. Syst. Evol. Microbiol.">
        <title>The Global Catalogue of Microorganisms (GCM) 10K type strain sequencing project: providing services to taxonomists for standard genome sequencing and annotation.</title>
        <authorList>
            <consortium name="The Broad Institute Genomics Platform"/>
            <consortium name="The Broad Institute Genome Sequencing Center for Infectious Disease"/>
            <person name="Wu L."/>
            <person name="Ma J."/>
        </authorList>
    </citation>
    <scope>NUCLEOTIDE SEQUENCE [LARGE SCALE GENOMIC DNA]</scope>
    <source>
        <strain evidence="2">JCM 16013</strain>
    </source>
</reference>
<proteinExistence type="predicted"/>
<protein>
    <recommendedName>
        <fullName evidence="3">Cell wall binding repeat 2-containing protein</fullName>
    </recommendedName>
</protein>
<dbReference type="SUPFAM" id="SSF82171">
    <property type="entry name" value="DPP6 N-terminal domain-like"/>
    <property type="match status" value="1"/>
</dbReference>
<organism evidence="1 2">
    <name type="scientific">Catenulispora subtropica</name>
    <dbReference type="NCBI Taxonomy" id="450798"/>
    <lineage>
        <taxon>Bacteria</taxon>
        <taxon>Bacillati</taxon>
        <taxon>Actinomycetota</taxon>
        <taxon>Actinomycetes</taxon>
        <taxon>Catenulisporales</taxon>
        <taxon>Catenulisporaceae</taxon>
        <taxon>Catenulispora</taxon>
    </lineage>
</organism>
<gene>
    <name evidence="1" type="ORF">GCM10009838_55440</name>
</gene>
<dbReference type="Proteomes" id="UP001499854">
    <property type="component" value="Unassembled WGS sequence"/>
</dbReference>
<evidence type="ECO:0000313" key="1">
    <source>
        <dbReference type="EMBL" id="GAA1985934.1"/>
    </source>
</evidence>
<sequence>MFAAAALAAALGAGRPETAHAAPAYQDGFIVYGSGDAGWTVVNPDGSQSRTIKVGTPDEVIDAVYSPDGRRVAYLLWDHESHEMTVRTEHTDGTPGGTVASTYQIWHLAWTPDGSRVALDGFRTIPADSDGSTITVPTDDCRSNPQITTSGYVFFKHDCDQPAGPLAVFRPGEDVSSIVSPDQAVISADGTRLAQVVGNPGTTESIVVRQVGGHDPGYHVTAVPDSAVLRGFGPGGDIIYTDVDPDGNHRIRTVADFPNATSRTVVTTKATITFVHWANGPSNLSQRPVVDRVAGADRIGTALQASRWAFDGVGQPGRKAATAVLARSDLFPDALTGTALAIQAGGPLMLTPGDALAPDVGAELHRILPTGATVYLLGGTAALSPAVADQVRRLGFTPVRLGGADRYATAVAVATTIAGTHPTSVLVATGTAFPDALTAGVAAGQERYRVPGGGVVLLTDGGSMPAATRAYLDSLTPGGQNTYVVGGPAATAMDSVLPKWPGLTKLVGTDRYATAALVATSALFGQGTQQVFGAGTGARYAAAVIATGLDFPDALSGGALAGSRNGPLLLAGPAGPTAQEIDILRSRHLDEIVVAGGTAVVSPQVLATTADAVFGPRGWDSFTNRAAPPLR</sequence>
<evidence type="ECO:0008006" key="3">
    <source>
        <dbReference type="Google" id="ProtNLM"/>
    </source>
</evidence>
<dbReference type="Gene3D" id="2.130.10.10">
    <property type="entry name" value="YVTN repeat-like/Quinoprotein amine dehydrogenase"/>
    <property type="match status" value="1"/>
</dbReference>
<dbReference type="EMBL" id="BAAAQM010000036">
    <property type="protein sequence ID" value="GAA1985934.1"/>
    <property type="molecule type" value="Genomic_DNA"/>
</dbReference>
<comment type="caution">
    <text evidence="1">The sequence shown here is derived from an EMBL/GenBank/DDBJ whole genome shotgun (WGS) entry which is preliminary data.</text>
</comment>
<accession>A0ABP5DX34</accession>
<dbReference type="Pfam" id="PF04122">
    <property type="entry name" value="CW_binding_2"/>
    <property type="match status" value="3"/>
</dbReference>